<dbReference type="Proteomes" id="UP000046395">
    <property type="component" value="Unassembled WGS sequence"/>
</dbReference>
<dbReference type="CDD" id="cd16343">
    <property type="entry name" value="LMWPTP"/>
    <property type="match status" value="1"/>
</dbReference>
<evidence type="ECO:0000256" key="4">
    <source>
        <dbReference type="ARBA" id="ARBA00022801"/>
    </source>
</evidence>
<reference evidence="10" key="1">
    <citation type="submission" date="2019-12" db="UniProtKB">
        <authorList>
            <consortium name="WormBaseParasite"/>
        </authorList>
    </citation>
    <scope>IDENTIFICATION</scope>
</reference>
<sequence length="160" mass="18054">MEKSVLFVCLGNICRSPMAEAVFLNLLKQRNIVAEWKVDSAATCDYHVGGSPDHRTMKVLQKHGITDYKHVVRMVGDDDFNDFQYILGMDNANISDLNELAKQSRNPTAAIQLLGSYDQSNNGKNIPDPYYSQGLDEFENVYGLCLKACKGFLQRARRFP</sequence>
<keyword evidence="5 7" id="KW-0904">Protein phosphatase</keyword>
<keyword evidence="3 7" id="KW-0963">Cytoplasm</keyword>
<evidence type="ECO:0000313" key="10">
    <source>
        <dbReference type="WBParaSite" id="TMUE_3000013529.1"/>
    </source>
</evidence>
<dbReference type="SMART" id="SM00226">
    <property type="entry name" value="LMWPc"/>
    <property type="match status" value="1"/>
</dbReference>
<dbReference type="EC" id="3.1.3.48" evidence="7"/>
<keyword evidence="9" id="KW-1185">Reference proteome</keyword>
<dbReference type="InterPro" id="IPR023485">
    <property type="entry name" value="Ptyr_pPase"/>
</dbReference>
<evidence type="ECO:0000259" key="8">
    <source>
        <dbReference type="SMART" id="SM00226"/>
    </source>
</evidence>
<protein>
    <recommendedName>
        <fullName evidence="7">Low molecular weight phosphotyrosine protein phosphatase</fullName>
        <shortName evidence="7">LMW-PTP</shortName>
        <shortName evidence="7">LMW-PTPase</shortName>
        <ecNumber evidence="7">3.1.3.2</ecNumber>
        <ecNumber evidence="7">3.1.3.48</ecNumber>
    </recommendedName>
    <alternativeName>
        <fullName evidence="7">Low molecular weight cytosolic acid phosphatase</fullName>
    </alternativeName>
</protein>
<keyword evidence="4 7" id="KW-0378">Hydrolase</keyword>
<evidence type="ECO:0000256" key="1">
    <source>
        <dbReference type="ARBA" id="ARBA00004496"/>
    </source>
</evidence>
<evidence type="ECO:0000256" key="3">
    <source>
        <dbReference type="ARBA" id="ARBA00022490"/>
    </source>
</evidence>
<dbReference type="GO" id="GO:0005737">
    <property type="term" value="C:cytoplasm"/>
    <property type="evidence" value="ECO:0007669"/>
    <property type="project" value="UniProtKB-SubCell"/>
</dbReference>
<dbReference type="InterPro" id="IPR002115">
    <property type="entry name" value="Tyr_Pase_low_mol_wt_mml"/>
</dbReference>
<dbReference type="InterPro" id="IPR050438">
    <property type="entry name" value="LMW_PTPase"/>
</dbReference>
<dbReference type="PANTHER" id="PTHR11717">
    <property type="entry name" value="LOW MOLECULAR WEIGHT PROTEIN TYROSINE PHOSPHATASE"/>
    <property type="match status" value="1"/>
</dbReference>
<dbReference type="GO" id="GO:0004726">
    <property type="term" value="F:non-membrane spanning protein tyrosine phosphatase activity"/>
    <property type="evidence" value="ECO:0007669"/>
    <property type="project" value="InterPro"/>
</dbReference>
<dbReference type="InterPro" id="IPR017867">
    <property type="entry name" value="Tyr_phospatase_low_mol_wt"/>
</dbReference>
<evidence type="ECO:0000256" key="2">
    <source>
        <dbReference type="ARBA" id="ARBA00011063"/>
    </source>
</evidence>
<dbReference type="SUPFAM" id="SSF52788">
    <property type="entry name" value="Phosphotyrosine protein phosphatases I"/>
    <property type="match status" value="1"/>
</dbReference>
<dbReference type="STRING" id="70415.A0A5S6R2J1"/>
<comment type="function">
    <text evidence="7">Acts on tyrosine phosphorylated proteins, low-MW aryl phosphates and natural and synthetic acyl phosphates.</text>
</comment>
<dbReference type="PRINTS" id="PR00720">
    <property type="entry name" value="MAMMALPTPASE"/>
</dbReference>
<dbReference type="PANTHER" id="PTHR11717:SF7">
    <property type="entry name" value="LOW MOLECULAR WEIGHT PHOSPHOTYROSINE PROTEIN PHOSPHATASE"/>
    <property type="match status" value="1"/>
</dbReference>
<dbReference type="GO" id="GO:0003993">
    <property type="term" value="F:acid phosphatase activity"/>
    <property type="evidence" value="ECO:0007669"/>
    <property type="project" value="UniProtKB-UniRule"/>
</dbReference>
<evidence type="ECO:0000256" key="7">
    <source>
        <dbReference type="RuleBase" id="RU368115"/>
    </source>
</evidence>
<evidence type="ECO:0000256" key="6">
    <source>
        <dbReference type="PIRSR" id="PIRSR617867-1"/>
    </source>
</evidence>
<feature type="active site" description="Nucleophile" evidence="6">
    <location>
        <position position="9"/>
    </location>
</feature>
<accession>A0A5S6R2J1</accession>
<comment type="similarity">
    <text evidence="2 7">Belongs to the low molecular weight phosphotyrosine protein phosphatase family.</text>
</comment>
<dbReference type="FunFam" id="3.40.50.2300:FF:000105">
    <property type="entry name" value="Low molecular weight phosphotyrosine protein"/>
    <property type="match status" value="1"/>
</dbReference>
<dbReference type="WBParaSite" id="TMUE_3000013529.1">
    <property type="protein sequence ID" value="TMUE_3000013529.1"/>
    <property type="gene ID" value="WBGene00291824"/>
</dbReference>
<evidence type="ECO:0000256" key="5">
    <source>
        <dbReference type="ARBA" id="ARBA00022912"/>
    </source>
</evidence>
<dbReference type="PRINTS" id="PR00719">
    <property type="entry name" value="LMWPTPASE"/>
</dbReference>
<name>A0A5S6R2J1_TRIMR</name>
<evidence type="ECO:0000313" key="9">
    <source>
        <dbReference type="Proteomes" id="UP000046395"/>
    </source>
</evidence>
<proteinExistence type="inferred from homology"/>
<feature type="active site" description="Proton donor" evidence="6">
    <location>
        <position position="128"/>
    </location>
</feature>
<comment type="subcellular location">
    <subcellularLocation>
        <location evidence="1 7">Cytoplasm</location>
    </subcellularLocation>
</comment>
<dbReference type="Gene3D" id="3.40.50.2300">
    <property type="match status" value="1"/>
</dbReference>
<feature type="domain" description="Phosphotyrosine protein phosphatase I" evidence="8">
    <location>
        <begin position="3"/>
        <end position="155"/>
    </location>
</feature>
<dbReference type="AlphaFoldDB" id="A0A5S6R2J1"/>
<comment type="catalytic activity">
    <reaction evidence="7">
        <text>a phosphate monoester + H2O = an alcohol + phosphate</text>
        <dbReference type="Rhea" id="RHEA:15017"/>
        <dbReference type="ChEBI" id="CHEBI:15377"/>
        <dbReference type="ChEBI" id="CHEBI:30879"/>
        <dbReference type="ChEBI" id="CHEBI:43474"/>
        <dbReference type="ChEBI" id="CHEBI:67140"/>
        <dbReference type="EC" id="3.1.3.2"/>
    </reaction>
</comment>
<dbReference type="InterPro" id="IPR036196">
    <property type="entry name" value="Ptyr_pPase_sf"/>
</dbReference>
<dbReference type="Pfam" id="PF01451">
    <property type="entry name" value="LMWPc"/>
    <property type="match status" value="1"/>
</dbReference>
<organism evidence="9 10">
    <name type="scientific">Trichuris muris</name>
    <name type="common">Mouse whipworm</name>
    <dbReference type="NCBI Taxonomy" id="70415"/>
    <lineage>
        <taxon>Eukaryota</taxon>
        <taxon>Metazoa</taxon>
        <taxon>Ecdysozoa</taxon>
        <taxon>Nematoda</taxon>
        <taxon>Enoplea</taxon>
        <taxon>Dorylaimia</taxon>
        <taxon>Trichinellida</taxon>
        <taxon>Trichuridae</taxon>
        <taxon>Trichuris</taxon>
    </lineage>
</organism>
<comment type="catalytic activity">
    <reaction evidence="7">
        <text>O-phospho-L-tyrosyl-[protein] + H2O = L-tyrosyl-[protein] + phosphate</text>
        <dbReference type="Rhea" id="RHEA:10684"/>
        <dbReference type="Rhea" id="RHEA-COMP:10136"/>
        <dbReference type="Rhea" id="RHEA-COMP:20101"/>
        <dbReference type="ChEBI" id="CHEBI:15377"/>
        <dbReference type="ChEBI" id="CHEBI:43474"/>
        <dbReference type="ChEBI" id="CHEBI:46858"/>
        <dbReference type="ChEBI" id="CHEBI:61978"/>
        <dbReference type="EC" id="3.1.3.48"/>
    </reaction>
</comment>
<dbReference type="EC" id="3.1.3.2" evidence="7"/>
<feature type="active site" evidence="6">
    <location>
        <position position="15"/>
    </location>
</feature>